<organism evidence="2">
    <name type="scientific">Strombidium inclinatum</name>
    <dbReference type="NCBI Taxonomy" id="197538"/>
    <lineage>
        <taxon>Eukaryota</taxon>
        <taxon>Sar</taxon>
        <taxon>Alveolata</taxon>
        <taxon>Ciliophora</taxon>
        <taxon>Intramacronucleata</taxon>
        <taxon>Spirotrichea</taxon>
        <taxon>Oligotrichia</taxon>
        <taxon>Strombidiidae</taxon>
        <taxon>Strombidium</taxon>
    </lineage>
</organism>
<proteinExistence type="predicted"/>
<evidence type="ECO:0000256" key="1">
    <source>
        <dbReference type="SAM" id="Phobius"/>
    </source>
</evidence>
<keyword evidence="1" id="KW-1133">Transmembrane helix</keyword>
<keyword evidence="1" id="KW-0812">Transmembrane</keyword>
<protein>
    <submittedName>
        <fullName evidence="2">Uncharacterized protein</fullName>
    </submittedName>
</protein>
<reference evidence="2" key="1">
    <citation type="submission" date="2021-01" db="EMBL/GenBank/DDBJ databases">
        <authorList>
            <person name="Corre E."/>
            <person name="Pelletier E."/>
            <person name="Niang G."/>
            <person name="Scheremetjew M."/>
            <person name="Finn R."/>
            <person name="Kale V."/>
            <person name="Holt S."/>
            <person name="Cochrane G."/>
            <person name="Meng A."/>
            <person name="Brown T."/>
            <person name="Cohen L."/>
        </authorList>
    </citation>
    <scope>NUCLEOTIDE SEQUENCE</scope>
    <source>
        <strain evidence="2">S3</strain>
    </source>
</reference>
<keyword evidence="1" id="KW-0472">Membrane</keyword>
<dbReference type="AlphaFoldDB" id="A0A7S3N2T6"/>
<dbReference type="EMBL" id="HBIH01037232">
    <property type="protein sequence ID" value="CAE0334263.1"/>
    <property type="molecule type" value="Transcribed_RNA"/>
</dbReference>
<name>A0A7S3N2T6_9SPIT</name>
<sequence length="487" mass="57115">MGFILRCLKDCLEHKHEQLNLDMNSFLLLKNELSLAFLRNQDNIVATVKSAIKLYATQEEHNRRDLEQQELQILDKILKSQSDLSAVNGMPDQEPIGKAGEPGVYEKIIAKLLEYNEKVNEGKEISVVEYLKRIDMDSSFAKTFEIQRHIKRAFFEEFKIHSLNYVLLLFESVMRILTTVHQNADPDKDSKGKPEKMQYYSKNYRKFIENRQKKLDKFIVNCIGWNHINRCIEVIDMALRDLLYKIVPTKIVIRELKTSSGKVLTRDSEYTLVERKRYVTVGKKTHVDYIFELDLKEDTAKLSAQQEAKALEEEKKRQNVFYLNFEDFSMMKLRSAVFMLYFPVTFTISILNVWIKIIPNPNQEKAEGEELTKEEVDGINQAKHAIKDFMSSLCQHLRSLHDYLQQVIKEKPLQSNFNLIRQSPEFKAFKDVFLKTKHTGMTTVAAEEHFLQTYEKIEDSWIHSVEQVAKNIIVRVNDIQMDLMKKL</sequence>
<evidence type="ECO:0000313" key="2">
    <source>
        <dbReference type="EMBL" id="CAE0334263.1"/>
    </source>
</evidence>
<accession>A0A7S3N2T6</accession>
<feature type="transmembrane region" description="Helical" evidence="1">
    <location>
        <begin position="336"/>
        <end position="355"/>
    </location>
</feature>
<gene>
    <name evidence="2" type="ORF">SINC0208_LOCUS14902</name>
</gene>